<dbReference type="Gramene" id="Pp3c3_10190V3.1">
    <property type="protein sequence ID" value="PAC:32941980.CDS.1"/>
    <property type="gene ID" value="Pp3c3_10190"/>
</dbReference>
<reference evidence="2 4" key="2">
    <citation type="journal article" date="2018" name="Plant J.">
        <title>The Physcomitrella patens chromosome-scale assembly reveals moss genome structure and evolution.</title>
        <authorList>
            <person name="Lang D."/>
            <person name="Ullrich K.K."/>
            <person name="Murat F."/>
            <person name="Fuchs J."/>
            <person name="Jenkins J."/>
            <person name="Haas F.B."/>
            <person name="Piednoel M."/>
            <person name="Gundlach H."/>
            <person name="Van Bel M."/>
            <person name="Meyberg R."/>
            <person name="Vives C."/>
            <person name="Morata J."/>
            <person name="Symeonidi A."/>
            <person name="Hiss M."/>
            <person name="Muchero W."/>
            <person name="Kamisugi Y."/>
            <person name="Saleh O."/>
            <person name="Blanc G."/>
            <person name="Decker E.L."/>
            <person name="van Gessel N."/>
            <person name="Grimwood J."/>
            <person name="Hayes R.D."/>
            <person name="Graham S.W."/>
            <person name="Gunter L.E."/>
            <person name="McDaniel S.F."/>
            <person name="Hoernstein S.N.W."/>
            <person name="Larsson A."/>
            <person name="Li F.W."/>
            <person name="Perroud P.F."/>
            <person name="Phillips J."/>
            <person name="Ranjan P."/>
            <person name="Rokshar D.S."/>
            <person name="Rothfels C.J."/>
            <person name="Schneider L."/>
            <person name="Shu S."/>
            <person name="Stevenson D.W."/>
            <person name="Thummler F."/>
            <person name="Tillich M."/>
            <person name="Villarreal Aguilar J.C."/>
            <person name="Widiez T."/>
            <person name="Wong G.K."/>
            <person name="Wymore A."/>
            <person name="Zhang Y."/>
            <person name="Zimmer A.D."/>
            <person name="Quatrano R.S."/>
            <person name="Mayer K.F.X."/>
            <person name="Goodstein D."/>
            <person name="Casacuberta J.M."/>
            <person name="Vandepoele K."/>
            <person name="Reski R."/>
            <person name="Cuming A.C."/>
            <person name="Tuskan G.A."/>
            <person name="Maumus F."/>
            <person name="Salse J."/>
            <person name="Schmutz J."/>
            <person name="Rensing S.A."/>
        </authorList>
    </citation>
    <scope>NUCLEOTIDE SEQUENCE [LARGE SCALE GENOMIC DNA]</scope>
    <source>
        <strain evidence="3 4">cv. Gransden 2004</strain>
    </source>
</reference>
<name>A0A2K1KTW2_PHYPA</name>
<dbReference type="AlphaFoldDB" id="A0A2K1KTW2"/>
<keyword evidence="4" id="KW-1185">Reference proteome</keyword>
<dbReference type="Proteomes" id="UP000006727">
    <property type="component" value="Chromosome 3"/>
</dbReference>
<feature type="region of interest" description="Disordered" evidence="1">
    <location>
        <begin position="159"/>
        <end position="183"/>
    </location>
</feature>
<dbReference type="PaxDb" id="3218-PP1S74_66V6.1"/>
<reference evidence="3" key="3">
    <citation type="submission" date="2020-12" db="UniProtKB">
        <authorList>
            <consortium name="EnsemblPlants"/>
        </authorList>
    </citation>
    <scope>IDENTIFICATION</scope>
</reference>
<dbReference type="Gramene" id="Pp3c3_10190V3.2">
    <property type="protein sequence ID" value="PAC:32941981.CDS.1"/>
    <property type="gene ID" value="Pp3c3_10190"/>
</dbReference>
<gene>
    <name evidence="3" type="primary">LOC112280504</name>
    <name evidence="2" type="ORF">PHYPA_004216</name>
</gene>
<feature type="compositionally biased region" description="Low complexity" evidence="1">
    <location>
        <begin position="162"/>
        <end position="172"/>
    </location>
</feature>
<reference evidence="2 4" key="1">
    <citation type="journal article" date="2008" name="Science">
        <title>The Physcomitrella genome reveals evolutionary insights into the conquest of land by plants.</title>
        <authorList>
            <person name="Rensing S."/>
            <person name="Lang D."/>
            <person name="Zimmer A."/>
            <person name="Terry A."/>
            <person name="Salamov A."/>
            <person name="Shapiro H."/>
            <person name="Nishiyama T."/>
            <person name="Perroud P.-F."/>
            <person name="Lindquist E."/>
            <person name="Kamisugi Y."/>
            <person name="Tanahashi T."/>
            <person name="Sakakibara K."/>
            <person name="Fujita T."/>
            <person name="Oishi K."/>
            <person name="Shin-I T."/>
            <person name="Kuroki Y."/>
            <person name="Toyoda A."/>
            <person name="Suzuki Y."/>
            <person name="Hashimoto A."/>
            <person name="Yamaguchi K."/>
            <person name="Sugano A."/>
            <person name="Kohara Y."/>
            <person name="Fujiyama A."/>
            <person name="Anterola A."/>
            <person name="Aoki S."/>
            <person name="Ashton N."/>
            <person name="Barbazuk W.B."/>
            <person name="Barker E."/>
            <person name="Bennetzen J."/>
            <person name="Bezanilla M."/>
            <person name="Blankenship R."/>
            <person name="Cho S.H."/>
            <person name="Dutcher S."/>
            <person name="Estelle M."/>
            <person name="Fawcett J.A."/>
            <person name="Gundlach H."/>
            <person name="Hanada K."/>
            <person name="Heyl A."/>
            <person name="Hicks K.A."/>
            <person name="Hugh J."/>
            <person name="Lohr M."/>
            <person name="Mayer K."/>
            <person name="Melkozernov A."/>
            <person name="Murata T."/>
            <person name="Nelson D."/>
            <person name="Pils B."/>
            <person name="Prigge M."/>
            <person name="Reiss B."/>
            <person name="Renner T."/>
            <person name="Rombauts S."/>
            <person name="Rushton P."/>
            <person name="Sanderfoot A."/>
            <person name="Schween G."/>
            <person name="Shiu S.-H."/>
            <person name="Stueber K."/>
            <person name="Theodoulou F.L."/>
            <person name="Tu H."/>
            <person name="Van de Peer Y."/>
            <person name="Verrier P.J."/>
            <person name="Waters E."/>
            <person name="Wood A."/>
            <person name="Yang L."/>
            <person name="Cove D."/>
            <person name="Cuming A."/>
            <person name="Hasebe M."/>
            <person name="Lucas S."/>
            <person name="Mishler D.B."/>
            <person name="Reski R."/>
            <person name="Grigoriev I."/>
            <person name="Quatrano R.S."/>
            <person name="Boore J.L."/>
        </authorList>
    </citation>
    <scope>NUCLEOTIDE SEQUENCE [LARGE SCALE GENOMIC DNA]</scope>
    <source>
        <strain evidence="3 4">cv. Gransden 2004</strain>
    </source>
</reference>
<sequence length="183" mass="20675">MSNGTASSVVIGANYDLNYTNSSATHSAREFDEEAIAKLVELELSRSKLEIEFQQNSAFSRNSSKVKPYEVGRSCSKTGGIPMLLRNGSKRFADDYYFSRNCSRRKSRENPYTDNNWKSDVAVHETEAVSNGGCHHDVQIQQDQEHTLDCETEYWSAEEEPSSFSSKSMQSEFCGYPSHRVTK</sequence>
<evidence type="ECO:0000313" key="2">
    <source>
        <dbReference type="EMBL" id="PNR57223.1"/>
    </source>
</evidence>
<accession>A0A2K1KTW2</accession>
<evidence type="ECO:0000313" key="4">
    <source>
        <dbReference type="Proteomes" id="UP000006727"/>
    </source>
</evidence>
<evidence type="ECO:0000313" key="3">
    <source>
        <dbReference type="EnsemblPlants" id="PAC:32941980.CDS.1"/>
    </source>
</evidence>
<dbReference type="EnsemblPlants" id="Pp3c3_10190V3.2">
    <property type="protein sequence ID" value="PAC:32941981.CDS.1"/>
    <property type="gene ID" value="Pp3c3_10190"/>
</dbReference>
<dbReference type="EnsemblPlants" id="Pp3c3_10190V3.1">
    <property type="protein sequence ID" value="PAC:32941980.CDS.1"/>
    <property type="gene ID" value="Pp3c3_10190"/>
</dbReference>
<dbReference type="RefSeq" id="XP_024371826.1">
    <property type="nucleotide sequence ID" value="XM_024516058.2"/>
</dbReference>
<dbReference type="EMBL" id="ABEU02000003">
    <property type="protein sequence ID" value="PNR57223.1"/>
    <property type="molecule type" value="Genomic_DNA"/>
</dbReference>
<dbReference type="GeneID" id="112280504"/>
<organism evidence="2">
    <name type="scientific">Physcomitrium patens</name>
    <name type="common">Spreading-leaved earth moss</name>
    <name type="synonym">Physcomitrella patens</name>
    <dbReference type="NCBI Taxonomy" id="3218"/>
    <lineage>
        <taxon>Eukaryota</taxon>
        <taxon>Viridiplantae</taxon>
        <taxon>Streptophyta</taxon>
        <taxon>Embryophyta</taxon>
        <taxon>Bryophyta</taxon>
        <taxon>Bryophytina</taxon>
        <taxon>Bryopsida</taxon>
        <taxon>Funariidae</taxon>
        <taxon>Funariales</taxon>
        <taxon>Funariaceae</taxon>
        <taxon>Physcomitrium</taxon>
    </lineage>
</organism>
<evidence type="ECO:0000256" key="1">
    <source>
        <dbReference type="SAM" id="MobiDB-lite"/>
    </source>
</evidence>
<protein>
    <submittedName>
        <fullName evidence="2 3">Uncharacterized protein</fullName>
    </submittedName>
</protein>
<proteinExistence type="predicted"/>